<dbReference type="OrthoDB" id="10380311at2759"/>
<dbReference type="Proteomes" id="UP000054047">
    <property type="component" value="Unassembled WGS sequence"/>
</dbReference>
<dbReference type="EMBL" id="KN732109">
    <property type="protein sequence ID" value="KIH59311.1"/>
    <property type="molecule type" value="Genomic_DNA"/>
</dbReference>
<evidence type="ECO:0000313" key="3">
    <source>
        <dbReference type="Proteomes" id="UP000054047"/>
    </source>
</evidence>
<reference evidence="2 3" key="1">
    <citation type="submission" date="2013-12" db="EMBL/GenBank/DDBJ databases">
        <title>Draft genome of the parsitic nematode Ancylostoma duodenale.</title>
        <authorList>
            <person name="Mitreva M."/>
        </authorList>
    </citation>
    <scope>NUCLEOTIDE SEQUENCE [LARGE SCALE GENOMIC DNA]</scope>
    <source>
        <strain evidence="2 3">Zhejiang</strain>
    </source>
</reference>
<dbReference type="AlphaFoldDB" id="A0A0C2GQQ9"/>
<organism evidence="2 3">
    <name type="scientific">Ancylostoma duodenale</name>
    <dbReference type="NCBI Taxonomy" id="51022"/>
    <lineage>
        <taxon>Eukaryota</taxon>
        <taxon>Metazoa</taxon>
        <taxon>Ecdysozoa</taxon>
        <taxon>Nematoda</taxon>
        <taxon>Chromadorea</taxon>
        <taxon>Rhabditida</taxon>
        <taxon>Rhabditina</taxon>
        <taxon>Rhabditomorpha</taxon>
        <taxon>Strongyloidea</taxon>
        <taxon>Ancylostomatidae</taxon>
        <taxon>Ancylostomatinae</taxon>
        <taxon>Ancylostoma</taxon>
    </lineage>
</organism>
<accession>A0A0C2GQQ9</accession>
<gene>
    <name evidence="2" type="ORF">ANCDUO_10461</name>
</gene>
<evidence type="ECO:0000256" key="1">
    <source>
        <dbReference type="SAM" id="MobiDB-lite"/>
    </source>
</evidence>
<feature type="compositionally biased region" description="Basic and acidic residues" evidence="1">
    <location>
        <begin position="1"/>
        <end position="11"/>
    </location>
</feature>
<feature type="region of interest" description="Disordered" evidence="1">
    <location>
        <begin position="1"/>
        <end position="23"/>
    </location>
</feature>
<keyword evidence="3" id="KW-1185">Reference proteome</keyword>
<sequence>MASNEGEDKKTGTRVFKKTSPNGKVSNTDVCVPHVFLSNPPNELTMPGTAYLYRLGNHNEIHTIPVCVSY</sequence>
<protein>
    <submittedName>
        <fullName evidence="2">Uncharacterized protein</fullName>
    </submittedName>
</protein>
<proteinExistence type="predicted"/>
<evidence type="ECO:0000313" key="2">
    <source>
        <dbReference type="EMBL" id="KIH59311.1"/>
    </source>
</evidence>
<name>A0A0C2GQQ9_9BILA</name>